<dbReference type="InterPro" id="IPR004358">
    <property type="entry name" value="Sig_transdc_His_kin-like_C"/>
</dbReference>
<dbReference type="PANTHER" id="PTHR44936">
    <property type="entry name" value="SENSOR PROTEIN CREC"/>
    <property type="match status" value="1"/>
</dbReference>
<dbReference type="eggNOG" id="COG0840">
    <property type="taxonomic scope" value="Bacteria"/>
</dbReference>
<feature type="domain" description="HAMP" evidence="12">
    <location>
        <begin position="285"/>
        <end position="338"/>
    </location>
</feature>
<feature type="coiled-coil region" evidence="9">
    <location>
        <begin position="326"/>
        <end position="353"/>
    </location>
</feature>
<dbReference type="GO" id="GO:0005524">
    <property type="term" value="F:ATP binding"/>
    <property type="evidence" value="ECO:0007669"/>
    <property type="project" value="UniProtKB-KW"/>
</dbReference>
<dbReference type="PATRIC" id="fig|151081.8.peg.484"/>
<keyword evidence="8" id="KW-0067">ATP-binding</keyword>
<comment type="caution">
    <text evidence="13">The sequence shown here is derived from an EMBL/GenBank/DDBJ whole genome shotgun (WGS) entry which is preliminary data.</text>
</comment>
<comment type="catalytic activity">
    <reaction evidence="1">
        <text>ATP + protein L-histidine = ADP + protein N-phospho-L-histidine.</text>
        <dbReference type="EC" id="2.7.13.3"/>
    </reaction>
</comment>
<feature type="coiled-coil region" evidence="9">
    <location>
        <begin position="399"/>
        <end position="426"/>
    </location>
</feature>
<dbReference type="PROSITE" id="PS50109">
    <property type="entry name" value="HIS_KIN"/>
    <property type="match status" value="1"/>
</dbReference>
<accession>A0A0F4PX92</accession>
<dbReference type="EMBL" id="JXXZ01000007">
    <property type="protein sequence ID" value="KJY99688.1"/>
    <property type="molecule type" value="Genomic_DNA"/>
</dbReference>
<dbReference type="Pfam" id="PF02518">
    <property type="entry name" value="HATPase_c"/>
    <property type="match status" value="1"/>
</dbReference>
<dbReference type="InterPro" id="IPR050980">
    <property type="entry name" value="2C_sensor_his_kinase"/>
</dbReference>
<protein>
    <recommendedName>
        <fullName evidence="3">histidine kinase</fullName>
        <ecNumber evidence="3">2.7.13.3</ecNumber>
    </recommendedName>
</protein>
<reference evidence="13 14" key="1">
    <citation type="journal article" date="2015" name="BMC Genomics">
        <title>Genome mining reveals unlocked bioactive potential of marine Gram-negative bacteria.</title>
        <authorList>
            <person name="Machado H."/>
            <person name="Sonnenschein E.C."/>
            <person name="Melchiorsen J."/>
            <person name="Gram L."/>
        </authorList>
    </citation>
    <scope>NUCLEOTIDE SEQUENCE [LARGE SCALE GENOMIC DNA]</scope>
    <source>
        <strain evidence="13 14">S3137</strain>
    </source>
</reference>
<keyword evidence="4" id="KW-0597">Phosphoprotein</keyword>
<comment type="subcellular location">
    <subcellularLocation>
        <location evidence="2">Membrane</location>
    </subcellularLocation>
</comment>
<evidence type="ECO:0000256" key="7">
    <source>
        <dbReference type="ARBA" id="ARBA00022777"/>
    </source>
</evidence>
<keyword evidence="10" id="KW-1133">Transmembrane helix</keyword>
<name>A0A0F4PX92_9GAMM</name>
<dbReference type="InterPro" id="IPR003660">
    <property type="entry name" value="HAMP_dom"/>
</dbReference>
<sequence length="597" mass="67311">MKLQRFATWLLGSAVLIIGSLIAATTYVYFSLHTLTDVQRQVQQYQYSVDRLVILKNELLLNRDEVSVQALHRQIDSHIAAQLSNPFNAQTHAQSALITETQQALEEYIAHLNTLVSLLTRMGLTEDKGLRQHFRAQAHKLQELAEEQNNFILNNEVLELRRREKDYLMRFDDQYLAQHRQHYDAILTLIERQQLGNSASRILKSYGQNFAEVVALFNRIGVHGDEGIRRTLRQQESRIEDLLQRLDIQYTQTQIDDALLAITATLVVVVLVAVVLLAFLQLLSMRVNDSLTRLHRQIRQVMDEEDFSSRTGLDGRDEIGRLGQDIDQLFAFIEELLERLANAQNKLVEEAKLASLGSMVSGFAHELNTPIGVAITSQSLLKDQFSLLKTDFSTGKLKKHTLSALIDNAEQSLALLENNLNRSASLIDTFKMMAAQNQYDKEGLFNVRTTVSHIMTSLQSEFDSAVAIYHIDIDEQLEIISSPAALTHIITCCVRNCLMHGKTSGRTLEVGIRVKEQNSALHVFIEDNGPGIEESLLSKAFEPFITTKRHEGGTGLGLAIVYNLVRSNLDGQITLHNLPQRGLSVHVTFTPKSIQRG</sequence>
<evidence type="ECO:0000256" key="4">
    <source>
        <dbReference type="ARBA" id="ARBA00022553"/>
    </source>
</evidence>
<dbReference type="SUPFAM" id="SSF55874">
    <property type="entry name" value="ATPase domain of HSP90 chaperone/DNA topoisomerase II/histidine kinase"/>
    <property type="match status" value="1"/>
</dbReference>
<evidence type="ECO:0000256" key="2">
    <source>
        <dbReference type="ARBA" id="ARBA00004370"/>
    </source>
</evidence>
<evidence type="ECO:0000256" key="10">
    <source>
        <dbReference type="SAM" id="Phobius"/>
    </source>
</evidence>
<dbReference type="PANTHER" id="PTHR44936:SF10">
    <property type="entry name" value="SENSOR PROTEIN RSTB"/>
    <property type="match status" value="1"/>
</dbReference>
<keyword evidence="5" id="KW-0808">Transferase</keyword>
<evidence type="ECO:0000256" key="9">
    <source>
        <dbReference type="SAM" id="Coils"/>
    </source>
</evidence>
<dbReference type="SMART" id="SM00387">
    <property type="entry name" value="HATPase_c"/>
    <property type="match status" value="1"/>
</dbReference>
<evidence type="ECO:0000256" key="3">
    <source>
        <dbReference type="ARBA" id="ARBA00012438"/>
    </source>
</evidence>
<evidence type="ECO:0000313" key="14">
    <source>
        <dbReference type="Proteomes" id="UP000033664"/>
    </source>
</evidence>
<evidence type="ECO:0000256" key="5">
    <source>
        <dbReference type="ARBA" id="ARBA00022679"/>
    </source>
</evidence>
<keyword evidence="7" id="KW-0418">Kinase</keyword>
<evidence type="ECO:0000313" key="13">
    <source>
        <dbReference type="EMBL" id="KJY99688.1"/>
    </source>
</evidence>
<dbReference type="Gene3D" id="6.10.340.10">
    <property type="match status" value="1"/>
</dbReference>
<dbReference type="RefSeq" id="WP_045978379.1">
    <property type="nucleotide sequence ID" value="NZ_JXXZ01000007.1"/>
</dbReference>
<keyword evidence="14" id="KW-1185">Reference proteome</keyword>
<dbReference type="Pfam" id="PF00672">
    <property type="entry name" value="HAMP"/>
    <property type="match status" value="1"/>
</dbReference>
<keyword evidence="10" id="KW-0812">Transmembrane</keyword>
<dbReference type="GeneID" id="58228533"/>
<keyword evidence="6" id="KW-0547">Nucleotide-binding</keyword>
<evidence type="ECO:0000259" key="11">
    <source>
        <dbReference type="PROSITE" id="PS50109"/>
    </source>
</evidence>
<dbReference type="PROSITE" id="PS50885">
    <property type="entry name" value="HAMP"/>
    <property type="match status" value="1"/>
</dbReference>
<dbReference type="SUPFAM" id="SSF47384">
    <property type="entry name" value="Homodimeric domain of signal transducing histidine kinase"/>
    <property type="match status" value="1"/>
</dbReference>
<dbReference type="InterPro" id="IPR036890">
    <property type="entry name" value="HATPase_C_sf"/>
</dbReference>
<dbReference type="OrthoDB" id="9772100at2"/>
<dbReference type="GO" id="GO:0016020">
    <property type="term" value="C:membrane"/>
    <property type="evidence" value="ECO:0007669"/>
    <property type="project" value="UniProtKB-SubCell"/>
</dbReference>
<evidence type="ECO:0000256" key="6">
    <source>
        <dbReference type="ARBA" id="ARBA00022741"/>
    </source>
</evidence>
<dbReference type="GO" id="GO:0000155">
    <property type="term" value="F:phosphorelay sensor kinase activity"/>
    <property type="evidence" value="ECO:0007669"/>
    <property type="project" value="InterPro"/>
</dbReference>
<dbReference type="InterPro" id="IPR005467">
    <property type="entry name" value="His_kinase_dom"/>
</dbReference>
<feature type="domain" description="Histidine kinase" evidence="11">
    <location>
        <begin position="362"/>
        <end position="593"/>
    </location>
</feature>
<dbReference type="InterPro" id="IPR036097">
    <property type="entry name" value="HisK_dim/P_sf"/>
</dbReference>
<keyword evidence="9" id="KW-0175">Coiled coil</keyword>
<evidence type="ECO:0000256" key="8">
    <source>
        <dbReference type="ARBA" id="ARBA00022840"/>
    </source>
</evidence>
<dbReference type="AlphaFoldDB" id="A0A0F4PX92"/>
<keyword evidence="10" id="KW-0472">Membrane</keyword>
<dbReference type="InterPro" id="IPR003594">
    <property type="entry name" value="HATPase_dom"/>
</dbReference>
<dbReference type="Gene3D" id="1.10.287.130">
    <property type="match status" value="1"/>
</dbReference>
<proteinExistence type="predicted"/>
<feature type="transmembrane region" description="Helical" evidence="10">
    <location>
        <begin position="258"/>
        <end position="283"/>
    </location>
</feature>
<evidence type="ECO:0000256" key="1">
    <source>
        <dbReference type="ARBA" id="ARBA00000085"/>
    </source>
</evidence>
<dbReference type="eggNOG" id="COG4191">
    <property type="taxonomic scope" value="Bacteria"/>
</dbReference>
<evidence type="ECO:0000259" key="12">
    <source>
        <dbReference type="PROSITE" id="PS50885"/>
    </source>
</evidence>
<dbReference type="PRINTS" id="PR00344">
    <property type="entry name" value="BCTRLSENSOR"/>
</dbReference>
<gene>
    <name evidence="13" type="ORF">TW72_08520</name>
</gene>
<dbReference type="Gene3D" id="3.30.565.10">
    <property type="entry name" value="Histidine kinase-like ATPase, C-terminal domain"/>
    <property type="match status" value="1"/>
</dbReference>
<organism evidence="13 14">
    <name type="scientific">Pseudoalteromonas ruthenica</name>
    <dbReference type="NCBI Taxonomy" id="151081"/>
    <lineage>
        <taxon>Bacteria</taxon>
        <taxon>Pseudomonadati</taxon>
        <taxon>Pseudomonadota</taxon>
        <taxon>Gammaproteobacteria</taxon>
        <taxon>Alteromonadales</taxon>
        <taxon>Pseudoalteromonadaceae</taxon>
        <taxon>Pseudoalteromonas</taxon>
    </lineage>
</organism>
<dbReference type="Proteomes" id="UP000033664">
    <property type="component" value="Unassembled WGS sequence"/>
</dbReference>
<dbReference type="EC" id="2.7.13.3" evidence="3"/>